<dbReference type="VEuPathDB" id="FungiDB:H257_03328"/>
<name>A0A418EUB4_APHAT</name>
<dbReference type="AlphaFoldDB" id="A0A418EUB4"/>
<evidence type="ECO:0000259" key="1">
    <source>
        <dbReference type="Pfam" id="PF03184"/>
    </source>
</evidence>
<dbReference type="Proteomes" id="UP000285430">
    <property type="component" value="Unassembled WGS sequence"/>
</dbReference>
<organism evidence="2 3">
    <name type="scientific">Aphanomyces astaci</name>
    <name type="common">Crayfish plague agent</name>
    <dbReference type="NCBI Taxonomy" id="112090"/>
    <lineage>
        <taxon>Eukaryota</taxon>
        <taxon>Sar</taxon>
        <taxon>Stramenopiles</taxon>
        <taxon>Oomycota</taxon>
        <taxon>Saprolegniomycetes</taxon>
        <taxon>Saprolegniales</taxon>
        <taxon>Verrucalvaceae</taxon>
        <taxon>Aphanomyces</taxon>
    </lineage>
</organism>
<sequence length="571" mass="65350">MRPRKRNQNRYKNEERKFFLNKFKATHGVSERQFCRDNKLAFSTWQGWRTNEAKILASKRHGRLATLGGQGLRELIPFKNELLAFMRDRRGTERYVRVFHLMRWVKRHHRPWLVDYLSTKKNDAVGYNSFRTLLLRFSYRHRFRHRVPCKSKLSQQVLDDVWLGYAASFWNKYSEYDKSQILNVDETGVFYDMPPGKTLAEIGMSSKVSDGEKHSDRLTAVLTIRADGKRSLYDVSLCLHCTGVKLPLLFILKGQPGGVIERQELDTYPRGHHYAVQTNAWMDERVWSIYLDEVLAPQVEDASVLLVDNLACHVSDSSYDKVAETLFSVVEPLPPNSTSRCQPLDVGVMGPLKAMLKTAWLLEEDDRIGDEVFTAQEKRLAMVKRTISVWEKISTQTIVKSFEKAIPNGKNYRVKAPTASDLQNAYYNGWLHCTFVTGTLLFGADSTIVWGRHKFVGSWNDVDTSSPLRANLLDEMLTLRGHGVVSDSAFPVSRSMLGKIRTPLKDGDLDCASPECRAGLSHMSATLTSVQQAAEWGMGTTEKVYASYYSHYRVTRLTRFATSKNFHDAEF</sequence>
<proteinExistence type="predicted"/>
<accession>A0A418EUB4</accession>
<dbReference type="InterPro" id="IPR004875">
    <property type="entry name" value="DDE_SF_endonuclease_dom"/>
</dbReference>
<dbReference type="GO" id="GO:0003676">
    <property type="term" value="F:nucleic acid binding"/>
    <property type="evidence" value="ECO:0007669"/>
    <property type="project" value="InterPro"/>
</dbReference>
<evidence type="ECO:0000313" key="2">
    <source>
        <dbReference type="EMBL" id="RHZ18984.1"/>
    </source>
</evidence>
<gene>
    <name evidence="2" type="ORF">DYB37_003689</name>
</gene>
<dbReference type="VEuPathDB" id="FungiDB:H257_05217"/>
<dbReference type="Pfam" id="PF03184">
    <property type="entry name" value="DDE_1"/>
    <property type="match status" value="1"/>
</dbReference>
<protein>
    <recommendedName>
        <fullName evidence="1">DDE-1 domain-containing protein</fullName>
    </recommendedName>
</protein>
<dbReference type="PANTHER" id="PTHR48471">
    <property type="entry name" value="DDE TNP4 DOMAIN-CONTAINING PROTEIN"/>
    <property type="match status" value="1"/>
</dbReference>
<dbReference type="EMBL" id="QUTH01003498">
    <property type="protein sequence ID" value="RHZ18984.1"/>
    <property type="molecule type" value="Genomic_DNA"/>
</dbReference>
<reference evidence="2 3" key="1">
    <citation type="submission" date="2018-08" db="EMBL/GenBank/DDBJ databases">
        <title>Aphanomyces genome sequencing and annotation.</title>
        <authorList>
            <person name="Minardi D."/>
            <person name="Oidtmann B."/>
            <person name="Van Der Giezen M."/>
            <person name="Studholme D.J."/>
        </authorList>
    </citation>
    <scope>NUCLEOTIDE SEQUENCE [LARGE SCALE GENOMIC DNA]</scope>
    <source>
        <strain evidence="2 3">Da</strain>
    </source>
</reference>
<comment type="caution">
    <text evidence="2">The sequence shown here is derived from an EMBL/GenBank/DDBJ whole genome shotgun (WGS) entry which is preliminary data.</text>
</comment>
<dbReference type="VEuPathDB" id="FungiDB:H257_02887"/>
<feature type="domain" description="DDE-1" evidence="1">
    <location>
        <begin position="238"/>
        <end position="402"/>
    </location>
</feature>
<evidence type="ECO:0000313" key="3">
    <source>
        <dbReference type="Proteomes" id="UP000285430"/>
    </source>
</evidence>
<dbReference type="PANTHER" id="PTHR48471:SF1">
    <property type="entry name" value="DDE TNP4 DOMAIN-CONTAINING PROTEIN"/>
    <property type="match status" value="1"/>
</dbReference>